<reference evidence="2 3" key="1">
    <citation type="submission" date="2018-08" db="EMBL/GenBank/DDBJ databases">
        <title>Lysinibacillus sp. YLB-03 draft genome sequence.</title>
        <authorList>
            <person name="Yu L."/>
        </authorList>
    </citation>
    <scope>NUCLEOTIDE SEQUENCE [LARGE SCALE GENOMIC DNA]</scope>
    <source>
        <strain evidence="2 3">YLB-03</strain>
    </source>
</reference>
<feature type="transmembrane region" description="Helical" evidence="1">
    <location>
        <begin position="43"/>
        <end position="64"/>
    </location>
</feature>
<feature type="transmembrane region" description="Helical" evidence="1">
    <location>
        <begin position="113"/>
        <end position="136"/>
    </location>
</feature>
<dbReference type="Proteomes" id="UP000265692">
    <property type="component" value="Unassembled WGS sequence"/>
</dbReference>
<evidence type="ECO:0000256" key="1">
    <source>
        <dbReference type="SAM" id="Phobius"/>
    </source>
</evidence>
<evidence type="ECO:0000313" key="2">
    <source>
        <dbReference type="EMBL" id="RHW38512.1"/>
    </source>
</evidence>
<dbReference type="RefSeq" id="WP_118875545.1">
    <property type="nucleotide sequence ID" value="NZ_QWEI01000002.1"/>
</dbReference>
<gene>
    <name evidence="2" type="ORF">D1B33_06435</name>
</gene>
<feature type="transmembrane region" description="Helical" evidence="1">
    <location>
        <begin position="208"/>
        <end position="227"/>
    </location>
</feature>
<evidence type="ECO:0000313" key="3">
    <source>
        <dbReference type="Proteomes" id="UP000265692"/>
    </source>
</evidence>
<evidence type="ECO:0008006" key="4">
    <source>
        <dbReference type="Google" id="ProtNLM"/>
    </source>
</evidence>
<proteinExistence type="predicted"/>
<dbReference type="AlphaFoldDB" id="A0A396SBK4"/>
<keyword evidence="1" id="KW-1133">Transmembrane helix</keyword>
<dbReference type="EMBL" id="QWEI01000002">
    <property type="protein sequence ID" value="RHW38512.1"/>
    <property type="molecule type" value="Genomic_DNA"/>
</dbReference>
<keyword evidence="3" id="KW-1185">Reference proteome</keyword>
<feature type="transmembrane region" description="Helical" evidence="1">
    <location>
        <begin position="185"/>
        <end position="202"/>
    </location>
</feature>
<comment type="caution">
    <text evidence="2">The sequence shown here is derived from an EMBL/GenBank/DDBJ whole genome shotgun (WGS) entry which is preliminary data.</text>
</comment>
<organism evidence="2 3">
    <name type="scientific">Ureibacillus yapensis</name>
    <dbReference type="NCBI Taxonomy" id="2304605"/>
    <lineage>
        <taxon>Bacteria</taxon>
        <taxon>Bacillati</taxon>
        <taxon>Bacillota</taxon>
        <taxon>Bacilli</taxon>
        <taxon>Bacillales</taxon>
        <taxon>Caryophanaceae</taxon>
        <taxon>Ureibacillus</taxon>
    </lineage>
</organism>
<dbReference type="InterPro" id="IPR026369">
    <property type="entry name" value="CxxC_20_CxxC"/>
</dbReference>
<name>A0A396SBK4_9BACL</name>
<accession>A0A396SBK4</accession>
<protein>
    <recommendedName>
        <fullName evidence="4">CXXC-20-CXXC protein</fullName>
    </recommendedName>
</protein>
<keyword evidence="1" id="KW-0812">Transmembrane</keyword>
<feature type="transmembrane region" description="Helical" evidence="1">
    <location>
        <begin position="84"/>
        <end position="107"/>
    </location>
</feature>
<keyword evidence="1" id="KW-0472">Membrane</keyword>
<dbReference type="NCBIfam" id="TIGR04104">
    <property type="entry name" value="cxxc_20_cxxc"/>
    <property type="match status" value="1"/>
</dbReference>
<sequence length="239" mass="27495">MLGLWKFKVVLSTIHLLLSGSNLSASGLSIKVLTLRPYIEYGHFYWMFGLVLLEMITILLLFAVVKKTKRWNGNTFFKKVNSLVLAKSSSFAMLYLFCTGIALLLTVTRVKSLIGIQSLIAFFTILINCLLLLWFVRNLQRVVCPHCQQSFTRKQIFKMTWTPYRLKCIHCQRAIFLSEASRKRASLYVLVPLLSFYGLGFLGIPFPIIAFSFVVVAIFFNVYINLFTTSFSKEDEPLW</sequence>